<dbReference type="PIRSF" id="PIRSF003180">
    <property type="entry name" value="DiGMPpdiest_YuxH"/>
    <property type="match status" value="1"/>
</dbReference>
<feature type="domain" description="EAL" evidence="1">
    <location>
        <begin position="1"/>
        <end position="204"/>
    </location>
</feature>
<dbReference type="SUPFAM" id="SSF141868">
    <property type="entry name" value="EAL domain-like"/>
    <property type="match status" value="1"/>
</dbReference>
<proteinExistence type="predicted"/>
<dbReference type="InterPro" id="IPR052340">
    <property type="entry name" value="RNase_Y/CdgJ"/>
</dbReference>
<feature type="domain" description="HDOD" evidence="2">
    <location>
        <begin position="198"/>
        <end position="383"/>
    </location>
</feature>
<comment type="caution">
    <text evidence="3">The sequence shown here is derived from an EMBL/GenBank/DDBJ whole genome shotgun (WGS) entry which is preliminary data.</text>
</comment>
<dbReference type="EMBL" id="ASRV01000038">
    <property type="protein sequence ID" value="EOR27615.1"/>
    <property type="molecule type" value="Genomic_DNA"/>
</dbReference>
<name>R9CEZ0_9CLOT</name>
<reference evidence="3 4" key="1">
    <citation type="submission" date="2013-03" db="EMBL/GenBank/DDBJ databases">
        <title>Whole genome shotgun sequencing of Clostridium sartagoforme AAU1.</title>
        <authorList>
            <person name="Joshi C.G."/>
            <person name="Duggirala S.M."/>
            <person name="Nathani N.M."/>
            <person name="Bhatt V.D."/>
            <person name="Patel A.K."/>
            <person name="Pandya P.R."/>
            <person name="KaPatel J.A."/>
        </authorList>
    </citation>
    <scope>NUCLEOTIDE SEQUENCE [LARGE SCALE GENOMIC DNA]</scope>
    <source>
        <strain evidence="3 4">AAU1</strain>
    </source>
</reference>
<sequence length="400" mass="46413">MDIFIARQGIYNKEEKVVAYELLYRNSLNNIFDDSIEEEIATYKVIENISSFGLDILTDNRKAFVNFSEKLIKKNIATLLPKDKVVIEVLETVNPSKEIIDRLKFLKEVGYNIALDDVVEEEHIINFKDVIDIVKVDFLLSSKESRKQIANVCKNFNIEMLAEKIETLEDLKEAQDLGYDYYQGYYYSKPSIFLGKDISIKNSSIFSLLIELIREDYDLDKVEYIIKTDIALTYKFLRFINSSYFNFLYEIKSIKQAIILIGREELRKWLSILSVVEISSGKSEEYAKNIIIRAKFCEEIASICNEDASSAFMVGLFSNLHLMIEKDVEYLVENLPVNMKIKKALLGEDNIFRNILELSLAYEMVDNENITRKCNKLKVDKGSLWNSYCKAIEWSKNIGN</sequence>
<dbReference type="Pfam" id="PF00563">
    <property type="entry name" value="EAL"/>
    <property type="match status" value="1"/>
</dbReference>
<protein>
    <submittedName>
        <fullName evidence="3">Diguanylate phosphodiesterase</fullName>
    </submittedName>
</protein>
<dbReference type="InterPro" id="IPR013976">
    <property type="entry name" value="HDOD"/>
</dbReference>
<dbReference type="PANTHER" id="PTHR33525:SF4">
    <property type="entry name" value="CYCLIC DI-GMP PHOSPHODIESTERASE CDGJ"/>
    <property type="match status" value="1"/>
</dbReference>
<dbReference type="SMART" id="SM00052">
    <property type="entry name" value="EAL"/>
    <property type="match status" value="1"/>
</dbReference>
<dbReference type="AlphaFoldDB" id="R9CEZ0"/>
<gene>
    <name evidence="3" type="ORF">A500_03691</name>
</gene>
<dbReference type="InterPro" id="IPR001633">
    <property type="entry name" value="EAL_dom"/>
</dbReference>
<dbReference type="Proteomes" id="UP000013988">
    <property type="component" value="Unassembled WGS sequence"/>
</dbReference>
<keyword evidence="4" id="KW-1185">Reference proteome</keyword>
<dbReference type="PANTHER" id="PTHR33525">
    <property type="match status" value="1"/>
</dbReference>
<dbReference type="Gene3D" id="1.10.3210.10">
    <property type="entry name" value="Hypothetical protein af1432"/>
    <property type="match status" value="1"/>
</dbReference>
<dbReference type="OrthoDB" id="9804751at2"/>
<dbReference type="SUPFAM" id="SSF109604">
    <property type="entry name" value="HD-domain/PDEase-like"/>
    <property type="match status" value="1"/>
</dbReference>
<dbReference type="InterPro" id="IPR014408">
    <property type="entry name" value="dGMP_Pdiesterase_EAL/HD-GYP"/>
</dbReference>
<dbReference type="Pfam" id="PF08668">
    <property type="entry name" value="HDOD"/>
    <property type="match status" value="1"/>
</dbReference>
<accession>R9CEZ0</accession>
<dbReference type="Gene3D" id="3.20.20.450">
    <property type="entry name" value="EAL domain"/>
    <property type="match status" value="1"/>
</dbReference>
<evidence type="ECO:0000259" key="1">
    <source>
        <dbReference type="PROSITE" id="PS50883"/>
    </source>
</evidence>
<dbReference type="InterPro" id="IPR035919">
    <property type="entry name" value="EAL_sf"/>
</dbReference>
<evidence type="ECO:0000313" key="3">
    <source>
        <dbReference type="EMBL" id="EOR27615.1"/>
    </source>
</evidence>
<dbReference type="PATRIC" id="fig|1202534.3.peg.736"/>
<organism evidence="3 4">
    <name type="scientific">Clostridium sartagoforme AAU1</name>
    <dbReference type="NCBI Taxonomy" id="1202534"/>
    <lineage>
        <taxon>Bacteria</taxon>
        <taxon>Bacillati</taxon>
        <taxon>Bacillota</taxon>
        <taxon>Clostridia</taxon>
        <taxon>Eubacteriales</taxon>
        <taxon>Clostridiaceae</taxon>
        <taxon>Clostridium</taxon>
    </lineage>
</organism>
<dbReference type="PROSITE" id="PS50883">
    <property type="entry name" value="EAL"/>
    <property type="match status" value="1"/>
</dbReference>
<dbReference type="PROSITE" id="PS51833">
    <property type="entry name" value="HDOD"/>
    <property type="match status" value="1"/>
</dbReference>
<evidence type="ECO:0000259" key="2">
    <source>
        <dbReference type="PROSITE" id="PS51833"/>
    </source>
</evidence>
<dbReference type="RefSeq" id="WP_016206208.1">
    <property type="nucleotide sequence ID" value="NZ_ASRV01000038.1"/>
</dbReference>
<evidence type="ECO:0000313" key="4">
    <source>
        <dbReference type="Proteomes" id="UP000013988"/>
    </source>
</evidence>